<dbReference type="Proteomes" id="UP001431572">
    <property type="component" value="Chromosome 2"/>
</dbReference>
<evidence type="ECO:0000313" key="2">
    <source>
        <dbReference type="EMBL" id="NWJ47858.1"/>
    </source>
</evidence>
<dbReference type="EMBL" id="JACATZ010000003">
    <property type="protein sequence ID" value="NWJ47858.1"/>
    <property type="molecule type" value="Genomic_DNA"/>
</dbReference>
<feature type="domain" description="VOC" evidence="1">
    <location>
        <begin position="4"/>
        <end position="125"/>
    </location>
</feature>
<dbReference type="Proteomes" id="UP000521676">
    <property type="component" value="Unassembled WGS sequence"/>
</dbReference>
<dbReference type="Pfam" id="PF00903">
    <property type="entry name" value="Glyoxalase"/>
    <property type="match status" value="1"/>
</dbReference>
<dbReference type="AlphaFoldDB" id="A0A8T7M6W4"/>
<organism evidence="2 4">
    <name type="scientific">Candidatus Chlorohelix allophototropha</name>
    <dbReference type="NCBI Taxonomy" id="3003348"/>
    <lineage>
        <taxon>Bacteria</taxon>
        <taxon>Bacillati</taxon>
        <taxon>Chloroflexota</taxon>
        <taxon>Chloroflexia</taxon>
        <taxon>Candidatus Chloroheliales</taxon>
        <taxon>Candidatus Chloroheliaceae</taxon>
        <taxon>Candidatus Chlorohelix</taxon>
    </lineage>
</organism>
<name>A0A8T7M6W4_9CHLR</name>
<dbReference type="PANTHER" id="PTHR39175">
    <property type="entry name" value="FAMILY PROTEIN, PUTATIVE (AFU_ORTHOLOGUE AFUA_3G15060)-RELATED"/>
    <property type="match status" value="1"/>
</dbReference>
<evidence type="ECO:0000313" key="4">
    <source>
        <dbReference type="Proteomes" id="UP000521676"/>
    </source>
</evidence>
<dbReference type="InterPro" id="IPR029068">
    <property type="entry name" value="Glyas_Bleomycin-R_OHBP_Dase"/>
</dbReference>
<dbReference type="RefSeq" id="WP_341471635.1">
    <property type="nucleotide sequence ID" value="NZ_CP128400.1"/>
</dbReference>
<dbReference type="Gene3D" id="3.10.180.10">
    <property type="entry name" value="2,3-Dihydroxybiphenyl 1,2-Dioxygenase, domain 1"/>
    <property type="match status" value="1"/>
</dbReference>
<proteinExistence type="predicted"/>
<gene>
    <name evidence="2" type="ORF">HXX08_18550</name>
    <name evidence="3" type="ORF">OZ401_003392</name>
</gene>
<dbReference type="PANTHER" id="PTHR39175:SF1">
    <property type="entry name" value="FAMILY PROTEIN, PUTATIVE (AFU_ORTHOLOGUE AFUA_3G15060)-RELATED"/>
    <property type="match status" value="1"/>
</dbReference>
<dbReference type="InterPro" id="IPR037523">
    <property type="entry name" value="VOC_core"/>
</dbReference>
<dbReference type="InterPro" id="IPR004360">
    <property type="entry name" value="Glyas_Fos-R_dOase_dom"/>
</dbReference>
<keyword evidence="5" id="KW-1185">Reference proteome</keyword>
<reference evidence="3" key="2">
    <citation type="journal article" date="2024" name="Nature">
        <title>Anoxygenic phototroph of the Chloroflexota uses a type I reaction centre.</title>
        <authorList>
            <person name="Tsuji J.M."/>
            <person name="Shaw N.A."/>
            <person name="Nagashima S."/>
            <person name="Venkiteswaran J.J."/>
            <person name="Schiff S.L."/>
            <person name="Watanabe T."/>
            <person name="Fukui M."/>
            <person name="Hanada S."/>
            <person name="Tank M."/>
            <person name="Neufeld J.D."/>
        </authorList>
    </citation>
    <scope>NUCLEOTIDE SEQUENCE</scope>
    <source>
        <strain evidence="3">L227-S17</strain>
    </source>
</reference>
<evidence type="ECO:0000259" key="1">
    <source>
        <dbReference type="PROSITE" id="PS51819"/>
    </source>
</evidence>
<protein>
    <submittedName>
        <fullName evidence="2">VOC family protein</fullName>
    </submittedName>
</protein>
<sequence>MLKGILHVNLTISPGAAALAEAHHFYVQVLGLEVLERPDSVDSGSPGWWLGCQNGQQIHISAEQNPDKYNAPSSRHAAFQVESLEVLQQRLQENGVTIISDSQFAGQRRFFVRDPWGNRLEFVEIL</sequence>
<reference evidence="2 4" key="1">
    <citation type="submission" date="2020-06" db="EMBL/GenBank/DDBJ databases">
        <title>Anoxygenic phototrophic Chloroflexota member uses a Type I reaction center.</title>
        <authorList>
            <person name="Tsuji J.M."/>
            <person name="Shaw N.A."/>
            <person name="Nagashima S."/>
            <person name="Venkiteswaran J."/>
            <person name="Schiff S.L."/>
            <person name="Hanada S."/>
            <person name="Tank M."/>
            <person name="Neufeld J.D."/>
        </authorList>
    </citation>
    <scope>NUCLEOTIDE SEQUENCE [LARGE SCALE GENOMIC DNA]</scope>
    <source>
        <strain evidence="2">L227-S17</strain>
    </source>
</reference>
<dbReference type="EMBL" id="CP128400">
    <property type="protein sequence ID" value="WJW69762.1"/>
    <property type="molecule type" value="Genomic_DNA"/>
</dbReference>
<dbReference type="SUPFAM" id="SSF54593">
    <property type="entry name" value="Glyoxalase/Bleomycin resistance protein/Dihydroxybiphenyl dioxygenase"/>
    <property type="match status" value="1"/>
</dbReference>
<dbReference type="PROSITE" id="PS51819">
    <property type="entry name" value="VOC"/>
    <property type="match status" value="1"/>
</dbReference>
<evidence type="ECO:0000313" key="5">
    <source>
        <dbReference type="Proteomes" id="UP001431572"/>
    </source>
</evidence>
<evidence type="ECO:0000313" key="3">
    <source>
        <dbReference type="EMBL" id="WJW69762.1"/>
    </source>
</evidence>
<accession>A0A8T7M6W4</accession>